<dbReference type="GO" id="GO:0016192">
    <property type="term" value="P:vesicle-mediated transport"/>
    <property type="evidence" value="ECO:0007669"/>
    <property type="project" value="InterPro"/>
</dbReference>
<dbReference type="PANTHER" id="PTHR11679">
    <property type="entry name" value="VESICLE PROTEIN SORTING-ASSOCIATED"/>
    <property type="match status" value="1"/>
</dbReference>
<reference evidence="2" key="1">
    <citation type="submission" date="2021-01" db="EMBL/GenBank/DDBJ databases">
        <authorList>
            <person name="Corre E."/>
            <person name="Pelletier E."/>
            <person name="Niang G."/>
            <person name="Scheremetjew M."/>
            <person name="Finn R."/>
            <person name="Kale V."/>
            <person name="Holt S."/>
            <person name="Cochrane G."/>
            <person name="Meng A."/>
            <person name="Brown T."/>
            <person name="Cohen L."/>
        </authorList>
    </citation>
    <scope>NUCLEOTIDE SEQUENCE</scope>
    <source>
        <strain evidence="2">CCMP1510</strain>
    </source>
</reference>
<dbReference type="Gene3D" id="1.25.40.60">
    <property type="match status" value="1"/>
</dbReference>
<dbReference type="InterPro" id="IPR043154">
    <property type="entry name" value="Sec-1-like_dom1"/>
</dbReference>
<gene>
    <name evidence="2" type="ORF">ALAG00032_LOCUS3579</name>
</gene>
<dbReference type="Gene3D" id="3.90.830.10">
    <property type="entry name" value="Syntaxin Binding Protein 1, Chain A, domain 2"/>
    <property type="match status" value="1"/>
</dbReference>
<organism evidence="2">
    <name type="scientific">Aureoumbra lagunensis</name>
    <dbReference type="NCBI Taxonomy" id="44058"/>
    <lineage>
        <taxon>Eukaryota</taxon>
        <taxon>Sar</taxon>
        <taxon>Stramenopiles</taxon>
        <taxon>Ochrophyta</taxon>
        <taxon>Pelagophyceae</taxon>
        <taxon>Pelagomonadales</taxon>
        <taxon>Aureoumbra</taxon>
    </lineage>
</organism>
<dbReference type="AlphaFoldDB" id="A0A7S3JTN2"/>
<dbReference type="EMBL" id="HBIJ01005083">
    <property type="protein sequence ID" value="CAE0362838.1"/>
    <property type="molecule type" value="Transcribed_RNA"/>
</dbReference>
<proteinExistence type="inferred from homology"/>
<dbReference type="PIRSF" id="PIRSF005715">
    <property type="entry name" value="VPS45_Sec1"/>
    <property type="match status" value="1"/>
</dbReference>
<dbReference type="InterPro" id="IPR043127">
    <property type="entry name" value="Sec-1-like_dom3a"/>
</dbReference>
<evidence type="ECO:0008006" key="3">
    <source>
        <dbReference type="Google" id="ProtNLM"/>
    </source>
</evidence>
<comment type="similarity">
    <text evidence="1">Belongs to the STXBP/unc-18/SEC1 family.</text>
</comment>
<dbReference type="Pfam" id="PF00995">
    <property type="entry name" value="Sec1"/>
    <property type="match status" value="1"/>
</dbReference>
<protein>
    <recommendedName>
        <fullName evidence="3">Sec1 family domain-containing protein 1</fullName>
    </recommendedName>
</protein>
<dbReference type="Gene3D" id="3.40.50.1910">
    <property type="match status" value="1"/>
</dbReference>
<dbReference type="SUPFAM" id="SSF56815">
    <property type="entry name" value="Sec1/munc18-like (SM) proteins"/>
    <property type="match status" value="1"/>
</dbReference>
<accession>A0A7S3JTN2</accession>
<evidence type="ECO:0000256" key="1">
    <source>
        <dbReference type="ARBA" id="ARBA00009884"/>
    </source>
</evidence>
<dbReference type="InterPro" id="IPR001619">
    <property type="entry name" value="Sec1-like"/>
</dbReference>
<name>A0A7S3JTN2_9STRA</name>
<evidence type="ECO:0000313" key="2">
    <source>
        <dbReference type="EMBL" id="CAE0362838.1"/>
    </source>
</evidence>
<sequence length="613" mass="67002">MSKLDIRESTRQAVKVMLASASSSVGGNSDEIESTERIVWKVLVLDSNSRDSLAPLMSVNELRRLGVASHLSLEGQREPLSDAVGVYLCRPSNENAKIIAYDVAAERYGAWHINFSSRAERVVLEAMARELAGALESQASIPRLPVWDRHLEYIALEPRLFTLGIKNTLEWSFAPDQNALMIERVATGLWCACISLFSASVSSMPLIRARPGSASEKVAVLLSRKLSEAAQRKSSLSGGSGASIVTGTRRPVIILLDRLDDLATALRHTESYQSLADDVLHLERNKCTWEGAGQSYELCVDGEDEFFARHSQHSLPDVIEASSQDLTALREAEKRVRARTGGDKSNDENNTTTLADAVGELPALVEKKKRLEAHTSILGAIMSRVVSRELPRYFDAEEARRPELFELLGPQAKGTVRDKLRLLFVKGIERGTLSDEELTKCETLLRECHGPELSQSAFKALRDARSLHSVSTSKALQDDVSTTGVTFAKMLSKAHAGATKLVDKAAAGVHSLLVAKSALASRAVDDLMDLKGKTHDDFILLDPLATSWSSQQQQTHQVITQHADAICFMVGGGCYAEYHALQIALANSPRTVVYGTTELLNPEALLNTLIHSN</sequence>
<dbReference type="Gene3D" id="3.40.50.2060">
    <property type="match status" value="1"/>
</dbReference>
<dbReference type="InterPro" id="IPR036045">
    <property type="entry name" value="Sec1-like_sf"/>
</dbReference>
<dbReference type="InterPro" id="IPR027482">
    <property type="entry name" value="Sec1-like_dom2"/>
</dbReference>